<feature type="transmembrane region" description="Helical" evidence="1">
    <location>
        <begin position="191"/>
        <end position="212"/>
    </location>
</feature>
<dbReference type="EMBL" id="WMKA01000005">
    <property type="protein sequence ID" value="MTG88089.1"/>
    <property type="molecule type" value="Genomic_DNA"/>
</dbReference>
<reference evidence="3 4" key="1">
    <citation type="submission" date="2019-11" db="EMBL/GenBank/DDBJ databases">
        <title>Cellulosimicrobium composti sp. nov. isolated from a compost.</title>
        <authorList>
            <person name="Yang Y."/>
        </authorList>
    </citation>
    <scope>NUCLEOTIDE SEQUENCE [LARGE SCALE GENOMIC DNA]</scope>
    <source>
        <strain evidence="3 4">BIT-GX5</strain>
    </source>
</reference>
<dbReference type="PANTHER" id="PTHR28008:SF1">
    <property type="entry name" value="DOMAIN PROTEIN, PUTATIVE (AFU_ORTHOLOGUE AFUA_3G10980)-RELATED"/>
    <property type="match status" value="1"/>
</dbReference>
<feature type="transmembrane region" description="Helical" evidence="1">
    <location>
        <begin position="101"/>
        <end position="124"/>
    </location>
</feature>
<feature type="transmembrane region" description="Helical" evidence="1">
    <location>
        <begin position="224"/>
        <end position="245"/>
    </location>
</feature>
<proteinExistence type="predicted"/>
<name>A0A6N7ZFJ8_9MICO</name>
<feature type="domain" description="VanZ-like" evidence="2">
    <location>
        <begin position="109"/>
        <end position="238"/>
    </location>
</feature>
<dbReference type="AlphaFoldDB" id="A0A6N7ZFJ8"/>
<gene>
    <name evidence="3" type="ORF">GJV82_03845</name>
</gene>
<accession>A0A6N7ZFJ8</accession>
<protein>
    <recommendedName>
        <fullName evidence="2">VanZ-like domain-containing protein</fullName>
    </recommendedName>
</protein>
<dbReference type="PANTHER" id="PTHR28008">
    <property type="entry name" value="DOMAIN PROTEIN, PUTATIVE (AFU_ORTHOLOGUE AFUA_3G10980)-RELATED"/>
    <property type="match status" value="1"/>
</dbReference>
<evidence type="ECO:0000259" key="2">
    <source>
        <dbReference type="Pfam" id="PF04892"/>
    </source>
</evidence>
<feature type="transmembrane region" description="Helical" evidence="1">
    <location>
        <begin position="144"/>
        <end position="170"/>
    </location>
</feature>
<comment type="caution">
    <text evidence="3">The sequence shown here is derived from an EMBL/GenBank/DDBJ whole genome shotgun (WGS) entry which is preliminary data.</text>
</comment>
<evidence type="ECO:0000256" key="1">
    <source>
        <dbReference type="SAM" id="Phobius"/>
    </source>
</evidence>
<dbReference type="Pfam" id="PF04892">
    <property type="entry name" value="VanZ"/>
    <property type="match status" value="1"/>
</dbReference>
<keyword evidence="1" id="KW-0472">Membrane</keyword>
<dbReference type="InterPro" id="IPR006976">
    <property type="entry name" value="VanZ-like"/>
</dbReference>
<evidence type="ECO:0000313" key="4">
    <source>
        <dbReference type="Proteomes" id="UP000440668"/>
    </source>
</evidence>
<keyword evidence="1" id="KW-1133">Transmembrane helix</keyword>
<keyword evidence="1" id="KW-0812">Transmembrane</keyword>
<sequence length="254" mass="26337">MASAAPSHDHECPDSPCRTLHGARWSEHIATSNPTSSARRAARRSGPGGICSWDAWKPRETISPVNRGFVDHARGGGGTVEGRWAVRGGSRIRVRGPYAGVVRLLTWTFAAYLAAVLVVTLWPSPQSTDAPGWATATLGFLQGLGIPITLPVLEALANVVMFGPFGLLGVPLARGAGARRRGVAPGPWRTAALVTLAGCALSVAIELTQHLLPGRVPTVQDVVMNTAGAFLGAALVALAVVAASARRRVVAGVA</sequence>
<organism evidence="3 4">
    <name type="scientific">Cellulosimicrobium composti</name>
    <dbReference type="NCBI Taxonomy" id="2672572"/>
    <lineage>
        <taxon>Bacteria</taxon>
        <taxon>Bacillati</taxon>
        <taxon>Actinomycetota</taxon>
        <taxon>Actinomycetes</taxon>
        <taxon>Micrococcales</taxon>
        <taxon>Promicromonosporaceae</taxon>
        <taxon>Cellulosimicrobium</taxon>
    </lineage>
</organism>
<dbReference type="Proteomes" id="UP000440668">
    <property type="component" value="Unassembled WGS sequence"/>
</dbReference>
<evidence type="ECO:0000313" key="3">
    <source>
        <dbReference type="EMBL" id="MTG88089.1"/>
    </source>
</evidence>